<dbReference type="RefSeq" id="WP_342696242.1">
    <property type="nucleotide sequence ID" value="NZ_JBCGDO010000013.1"/>
</dbReference>
<keyword evidence="2" id="KW-1185">Reference proteome</keyword>
<sequence length="236" mass="27486">MKYKLFFLLLPFIMSSQINKITVKYHVVINDDEKFSKDDMLKEYYKSSIDAAKFLEFTLSVNDSETYFFDNDLLENSSNSSVSFAKAFCGYTSTVYSKKNENVYYQTFDDSMFGYYVIKKDKNKDWEFVNETKKIEGFLCYKAILKEFIVNPISKKSSTYIVTAWYTPNLPISAGPLNYFGLPGLILQCEKRGIVYGAVKIELNLEKEPIIIKPDLNKIKDAYEIEQLKLNYFNSK</sequence>
<dbReference type="NCBIfam" id="TIGR01200">
    <property type="entry name" value="GLPGLI"/>
    <property type="match status" value="1"/>
</dbReference>
<accession>A0ABU9N601</accession>
<protein>
    <submittedName>
        <fullName evidence="1">GLPGLI family protein</fullName>
    </submittedName>
</protein>
<proteinExistence type="predicted"/>
<gene>
    <name evidence="1" type="ORF">WFZ85_10440</name>
</gene>
<reference evidence="1 2" key="1">
    <citation type="submission" date="2024-03" db="EMBL/GenBank/DDBJ databases">
        <title>Two novel species of the genus Flavobacterium exhibiting potentially degradation of complex polysaccharides.</title>
        <authorList>
            <person name="Lian X."/>
        </authorList>
    </citation>
    <scope>NUCLEOTIDE SEQUENCE [LARGE SCALE GENOMIC DNA]</scope>
    <source>
        <strain evidence="2">j3</strain>
    </source>
</reference>
<name>A0ABU9N601_9FLAO</name>
<dbReference type="Pfam" id="PF09697">
    <property type="entry name" value="Porph_ging"/>
    <property type="match status" value="1"/>
</dbReference>
<dbReference type="EMBL" id="JBCGDO010000013">
    <property type="protein sequence ID" value="MEM0543040.1"/>
    <property type="molecule type" value="Genomic_DNA"/>
</dbReference>
<evidence type="ECO:0000313" key="1">
    <source>
        <dbReference type="EMBL" id="MEM0543040.1"/>
    </source>
</evidence>
<evidence type="ECO:0000313" key="2">
    <source>
        <dbReference type="Proteomes" id="UP001460072"/>
    </source>
</evidence>
<comment type="caution">
    <text evidence="1">The sequence shown here is derived from an EMBL/GenBank/DDBJ whole genome shotgun (WGS) entry which is preliminary data.</text>
</comment>
<dbReference type="InterPro" id="IPR005901">
    <property type="entry name" value="GLPGLI"/>
</dbReference>
<organism evidence="1 2">
    <name type="scientific">Flavobacterium aureirubrum</name>
    <dbReference type="NCBI Taxonomy" id="3133147"/>
    <lineage>
        <taxon>Bacteria</taxon>
        <taxon>Pseudomonadati</taxon>
        <taxon>Bacteroidota</taxon>
        <taxon>Flavobacteriia</taxon>
        <taxon>Flavobacteriales</taxon>
        <taxon>Flavobacteriaceae</taxon>
        <taxon>Flavobacterium</taxon>
    </lineage>
</organism>
<dbReference type="Proteomes" id="UP001460072">
    <property type="component" value="Unassembled WGS sequence"/>
</dbReference>